<protein>
    <submittedName>
        <fullName evidence="1">Uncharacterized protein</fullName>
    </submittedName>
</protein>
<organism evidence="1 2">
    <name type="scientific">Paenibacillus baekrokdamisoli</name>
    <dbReference type="NCBI Taxonomy" id="1712516"/>
    <lineage>
        <taxon>Bacteria</taxon>
        <taxon>Bacillati</taxon>
        <taxon>Bacillota</taxon>
        <taxon>Bacilli</taxon>
        <taxon>Bacillales</taxon>
        <taxon>Paenibacillaceae</taxon>
        <taxon>Paenibacillus</taxon>
    </lineage>
</organism>
<evidence type="ECO:0000313" key="1">
    <source>
        <dbReference type="EMBL" id="BBH20027.1"/>
    </source>
</evidence>
<dbReference type="Proteomes" id="UP000275368">
    <property type="component" value="Chromosome"/>
</dbReference>
<name>A0A3G9IM56_9BACL</name>
<keyword evidence="2" id="KW-1185">Reference proteome</keyword>
<gene>
    <name evidence="1" type="ORF">Back11_13720</name>
</gene>
<accession>A0A3G9IM56</accession>
<dbReference type="EMBL" id="AP019308">
    <property type="protein sequence ID" value="BBH20027.1"/>
    <property type="molecule type" value="Genomic_DNA"/>
</dbReference>
<reference evidence="1 2" key="1">
    <citation type="submission" date="2018-11" db="EMBL/GenBank/DDBJ databases">
        <title>Complete genome sequence of Paenibacillus baekrokdamisoli strain KCTC 33723.</title>
        <authorList>
            <person name="Kang S.W."/>
            <person name="Lee K.C."/>
            <person name="Kim K.K."/>
            <person name="Kim J.S."/>
            <person name="Kim D.S."/>
            <person name="Ko S.H."/>
            <person name="Yang S.H."/>
            <person name="Lee J.S."/>
        </authorList>
    </citation>
    <scope>NUCLEOTIDE SEQUENCE [LARGE SCALE GENOMIC DNA]</scope>
    <source>
        <strain evidence="1 2">KCTC 33723</strain>
    </source>
</reference>
<evidence type="ECO:0000313" key="2">
    <source>
        <dbReference type="Proteomes" id="UP000275368"/>
    </source>
</evidence>
<dbReference type="OrthoDB" id="2586411at2"/>
<dbReference type="RefSeq" id="WP_125654785.1">
    <property type="nucleotide sequence ID" value="NZ_AP019308.1"/>
</dbReference>
<dbReference type="AlphaFoldDB" id="A0A3G9IM56"/>
<sequence>MKFKLLKVIGLIVIFVLLTGCASGTAHIIIKKDGSVDLKISARIDSRTLKLIGAQMEDTLETKAKEEGYQYNKTQTEEYVDYQISRTFASADEMKKAFGNTNDSTMNVSKTDRLFYTKYTIDGQIEMNAYTNGMIQSIEKLNVPKPLITLLLRQFVFNLKITFPLNLIGDNNANEVTGKTLTWQVPLTEDKPFHLEFFVPNVKNIIYIIAGLIVFVIVIVIFFVRKRRRKRKV</sequence>
<proteinExistence type="predicted"/>
<dbReference type="KEGG" id="pbk:Back11_13720"/>
<dbReference type="PROSITE" id="PS51257">
    <property type="entry name" value="PROKAR_LIPOPROTEIN"/>
    <property type="match status" value="1"/>
</dbReference>